<keyword evidence="3 7" id="KW-0479">Metal-binding</keyword>
<feature type="binding site" evidence="7">
    <location>
        <position position="209"/>
    </location>
    <ligand>
        <name>Zn(2+)</name>
        <dbReference type="ChEBI" id="CHEBI:29105"/>
        <label>2</label>
    </ligand>
</feature>
<dbReference type="Pfam" id="PF01546">
    <property type="entry name" value="Peptidase_M20"/>
    <property type="match status" value="1"/>
</dbReference>
<comment type="similarity">
    <text evidence="1">Belongs to the peptidase M20A family.</text>
</comment>
<dbReference type="GO" id="GO:0051603">
    <property type="term" value="P:proteolysis involved in protein catabolic process"/>
    <property type="evidence" value="ECO:0007669"/>
    <property type="project" value="TreeGrafter"/>
</dbReference>
<dbReference type="Proteomes" id="UP000193642">
    <property type="component" value="Unassembled WGS sequence"/>
</dbReference>
<keyword evidence="2" id="KW-0645">Protease</keyword>
<sequence>MSSQPLLGNSVISRPPTPRQRTFSVAVVAVLAVLVVVLVVVRGSGSGSGSDHNGKPLPSCAQLPALVPSGDASVLERFSKNRSYILAAAERLAGAVRISTESYDTTRGVPPPLEGDDPFPQHKGFEQLHEYLHRSFPRVSESLERKVINRYALLYTWKGSDASLPPLVLMAHMDTVPVLPDTLDQWIHPPFSGFVDLENDAIWGRGSVDTKPTLVGSLEAIEVLLESGFVPRKTVYLAFGYDEEISGIEGARKVAEYMEQELNLVGKVGMVLDEGLDSLTNVDGFDMAVVSTAEKGYLDYHMTVETPGGHSSIPPLHTGIGLMSQLVNALEANPFPIKLTETNPYLGSIVCSSEHSKNKDAFIDDALFHFDTKSQALADYLAARSLKDRYRMASSQAIDIINGGLKVNALPELVTVDLNNRISIDSSVDEFQHTILNNLKPVAVKYNLNFTFYDFLHNDKVLGSYKNPSAIGNVKVFGKSTDSPLEPSPISPIHSPEWNVIEGTIHHVYERPEAYGAEKGKVMKYIVSPGLMAGNTDTRYFWNMSKNIFRFAPAPGGQGYHTVNERASIKGYMTALTFFVELIRNYDEL</sequence>
<feature type="binding site" evidence="7">
    <location>
        <position position="172"/>
    </location>
    <ligand>
        <name>Zn(2+)</name>
        <dbReference type="ChEBI" id="CHEBI:29105"/>
        <label>2</label>
    </ligand>
</feature>
<dbReference type="SUPFAM" id="SSF53187">
    <property type="entry name" value="Zn-dependent exopeptidases"/>
    <property type="match status" value="1"/>
</dbReference>
<gene>
    <name evidence="10" type="ORF">BCR33DRAFT_717801</name>
</gene>
<evidence type="ECO:0000313" key="10">
    <source>
        <dbReference type="EMBL" id="ORY43071.1"/>
    </source>
</evidence>
<dbReference type="PANTHER" id="PTHR45962:SF1">
    <property type="entry name" value="N-FATTY-ACYL-AMINO ACID SYNTHASE_HYDROLASE PM20D1"/>
    <property type="match status" value="1"/>
</dbReference>
<dbReference type="Gene3D" id="1.10.150.900">
    <property type="match status" value="1"/>
</dbReference>
<feature type="active site" evidence="6">
    <location>
        <position position="174"/>
    </location>
</feature>
<evidence type="ECO:0000256" key="5">
    <source>
        <dbReference type="ARBA" id="ARBA00022833"/>
    </source>
</evidence>
<dbReference type="CDD" id="cd05674">
    <property type="entry name" value="M20_yscS"/>
    <property type="match status" value="1"/>
</dbReference>
<accession>A0A1Y2C7R2</accession>
<dbReference type="OrthoDB" id="3064516at2759"/>
<feature type="binding site" evidence="7">
    <location>
        <position position="561"/>
    </location>
    <ligand>
        <name>Zn(2+)</name>
        <dbReference type="ChEBI" id="CHEBI:29105"/>
        <label>1</label>
    </ligand>
</feature>
<dbReference type="GO" id="GO:0046872">
    <property type="term" value="F:metal ion binding"/>
    <property type="evidence" value="ECO:0007669"/>
    <property type="project" value="UniProtKB-KW"/>
</dbReference>
<dbReference type="STRING" id="329046.A0A1Y2C7R2"/>
<dbReference type="Gene3D" id="3.30.70.360">
    <property type="match status" value="1"/>
</dbReference>
<dbReference type="EMBL" id="MCGO01000026">
    <property type="protein sequence ID" value="ORY43071.1"/>
    <property type="molecule type" value="Genomic_DNA"/>
</dbReference>
<feature type="transmembrane region" description="Helical" evidence="8">
    <location>
        <begin position="21"/>
        <end position="41"/>
    </location>
</feature>
<dbReference type="InterPro" id="IPR036264">
    <property type="entry name" value="Bact_exopeptidase_dim_dom"/>
</dbReference>
<feature type="domain" description="Peptidase M20 dimerisation" evidence="9">
    <location>
        <begin position="292"/>
        <end position="446"/>
    </location>
</feature>
<evidence type="ECO:0000256" key="1">
    <source>
        <dbReference type="ARBA" id="ARBA00006247"/>
    </source>
</evidence>
<feature type="binding site" evidence="7">
    <location>
        <position position="209"/>
    </location>
    <ligand>
        <name>Zn(2+)</name>
        <dbReference type="ChEBI" id="CHEBI:29105"/>
        <label>1</label>
    </ligand>
</feature>
<keyword evidence="8" id="KW-0812">Transmembrane</keyword>
<evidence type="ECO:0000256" key="4">
    <source>
        <dbReference type="ARBA" id="ARBA00022801"/>
    </source>
</evidence>
<organism evidence="10 11">
    <name type="scientific">Rhizoclosmatium globosum</name>
    <dbReference type="NCBI Taxonomy" id="329046"/>
    <lineage>
        <taxon>Eukaryota</taxon>
        <taxon>Fungi</taxon>
        <taxon>Fungi incertae sedis</taxon>
        <taxon>Chytridiomycota</taxon>
        <taxon>Chytridiomycota incertae sedis</taxon>
        <taxon>Chytridiomycetes</taxon>
        <taxon>Chytridiales</taxon>
        <taxon>Chytriomycetaceae</taxon>
        <taxon>Rhizoclosmatium</taxon>
    </lineage>
</organism>
<dbReference type="InterPro" id="IPR002933">
    <property type="entry name" value="Peptidase_M20"/>
</dbReference>
<dbReference type="GO" id="GO:0000328">
    <property type="term" value="C:fungal-type vacuole lumen"/>
    <property type="evidence" value="ECO:0007669"/>
    <property type="project" value="TreeGrafter"/>
</dbReference>
<evidence type="ECO:0000256" key="6">
    <source>
        <dbReference type="PIRSR" id="PIRSR037217-1"/>
    </source>
</evidence>
<dbReference type="PIRSF" id="PIRSF037217">
    <property type="entry name" value="Carboxypeptidase_S"/>
    <property type="match status" value="1"/>
</dbReference>
<dbReference type="SUPFAM" id="SSF55031">
    <property type="entry name" value="Bacterial exopeptidase dimerisation domain"/>
    <property type="match status" value="1"/>
</dbReference>
<keyword evidence="8" id="KW-0472">Membrane</keyword>
<dbReference type="Gene3D" id="3.40.630.10">
    <property type="entry name" value="Zn peptidases"/>
    <property type="match status" value="1"/>
</dbReference>
<dbReference type="InterPro" id="IPR047177">
    <property type="entry name" value="Pept_M20A"/>
</dbReference>
<reference evidence="10 11" key="1">
    <citation type="submission" date="2016-07" db="EMBL/GenBank/DDBJ databases">
        <title>Pervasive Adenine N6-methylation of Active Genes in Fungi.</title>
        <authorList>
            <consortium name="DOE Joint Genome Institute"/>
            <person name="Mondo S.J."/>
            <person name="Dannebaum R.O."/>
            <person name="Kuo R.C."/>
            <person name="Labutti K."/>
            <person name="Haridas S."/>
            <person name="Kuo A."/>
            <person name="Salamov A."/>
            <person name="Ahrendt S.R."/>
            <person name="Lipzen A."/>
            <person name="Sullivan W."/>
            <person name="Andreopoulos W.B."/>
            <person name="Clum A."/>
            <person name="Lindquist E."/>
            <person name="Daum C."/>
            <person name="Ramamoorthy G.K."/>
            <person name="Gryganskyi A."/>
            <person name="Culley D."/>
            <person name="Magnuson J.K."/>
            <person name="James T.Y."/>
            <person name="O'Malley M.A."/>
            <person name="Stajich J.E."/>
            <person name="Spatafora J.W."/>
            <person name="Visel A."/>
            <person name="Grigoriev I.V."/>
        </authorList>
    </citation>
    <scope>NUCLEOTIDE SEQUENCE [LARGE SCALE GENOMIC DNA]</scope>
    <source>
        <strain evidence="10 11">JEL800</strain>
    </source>
</reference>
<keyword evidence="8" id="KW-1133">Transmembrane helix</keyword>
<dbReference type="PANTHER" id="PTHR45962">
    <property type="entry name" value="N-FATTY-ACYL-AMINO ACID SYNTHASE/HYDROLASE PM20D1"/>
    <property type="match status" value="1"/>
</dbReference>
<keyword evidence="10" id="KW-0121">Carboxypeptidase</keyword>
<proteinExistence type="inferred from homology"/>
<protein>
    <submittedName>
        <fullName evidence="10">Carboxypeptidase S</fullName>
    </submittedName>
</protein>
<keyword evidence="5 7" id="KW-0862">Zinc</keyword>
<dbReference type="InterPro" id="IPR011650">
    <property type="entry name" value="Peptidase_M20_dimer"/>
</dbReference>
<feature type="binding site" evidence="7">
    <location>
        <position position="244"/>
    </location>
    <ligand>
        <name>Zn(2+)</name>
        <dbReference type="ChEBI" id="CHEBI:29105"/>
        <label>1</label>
    </ligand>
</feature>
<dbReference type="AlphaFoldDB" id="A0A1Y2C7R2"/>
<name>A0A1Y2C7R2_9FUNG</name>
<feature type="active site" description="Proton acceptor" evidence="6">
    <location>
        <position position="243"/>
    </location>
</feature>
<dbReference type="InterPro" id="IPR017141">
    <property type="entry name" value="Pept_M20_carboxypep"/>
</dbReference>
<feature type="binding site" evidence="7">
    <location>
        <position position="273"/>
    </location>
    <ligand>
        <name>Zn(2+)</name>
        <dbReference type="ChEBI" id="CHEBI:29105"/>
        <label>2</label>
    </ligand>
</feature>
<evidence type="ECO:0000259" key="9">
    <source>
        <dbReference type="Pfam" id="PF07687"/>
    </source>
</evidence>
<evidence type="ECO:0000313" key="11">
    <source>
        <dbReference type="Proteomes" id="UP000193642"/>
    </source>
</evidence>
<evidence type="ECO:0000256" key="8">
    <source>
        <dbReference type="SAM" id="Phobius"/>
    </source>
</evidence>
<evidence type="ECO:0000256" key="2">
    <source>
        <dbReference type="ARBA" id="ARBA00022670"/>
    </source>
</evidence>
<keyword evidence="4" id="KW-0378">Hydrolase</keyword>
<comment type="caution">
    <text evidence="10">The sequence shown here is derived from an EMBL/GenBank/DDBJ whole genome shotgun (WGS) entry which is preliminary data.</text>
</comment>
<keyword evidence="11" id="KW-1185">Reference proteome</keyword>
<evidence type="ECO:0000256" key="3">
    <source>
        <dbReference type="ARBA" id="ARBA00022723"/>
    </source>
</evidence>
<dbReference type="Pfam" id="PF07687">
    <property type="entry name" value="M20_dimer"/>
    <property type="match status" value="1"/>
</dbReference>
<dbReference type="GO" id="GO:0004181">
    <property type="term" value="F:metallocarboxypeptidase activity"/>
    <property type="evidence" value="ECO:0007669"/>
    <property type="project" value="InterPro"/>
</dbReference>
<evidence type="ECO:0000256" key="7">
    <source>
        <dbReference type="PIRSR" id="PIRSR037217-2"/>
    </source>
</evidence>